<proteinExistence type="predicted"/>
<dbReference type="GO" id="GO:0003676">
    <property type="term" value="F:nucleic acid binding"/>
    <property type="evidence" value="ECO:0007669"/>
    <property type="project" value="InterPro"/>
</dbReference>
<gene>
    <name evidence="2" type="ORF">FRX31_030113</name>
</gene>
<comment type="caution">
    <text evidence="2">The sequence shown here is derived from an EMBL/GenBank/DDBJ whole genome shotgun (WGS) entry which is preliminary data.</text>
</comment>
<accession>A0A7J6V7Y6</accession>
<dbReference type="GO" id="GO:0004523">
    <property type="term" value="F:RNA-DNA hybrid ribonuclease activity"/>
    <property type="evidence" value="ECO:0007669"/>
    <property type="project" value="InterPro"/>
</dbReference>
<evidence type="ECO:0000259" key="1">
    <source>
        <dbReference type="PROSITE" id="PS50879"/>
    </source>
</evidence>
<dbReference type="SUPFAM" id="SSF53098">
    <property type="entry name" value="Ribonuclease H-like"/>
    <property type="match status" value="1"/>
</dbReference>
<dbReference type="Gene3D" id="3.30.420.10">
    <property type="entry name" value="Ribonuclease H-like superfamily/Ribonuclease H"/>
    <property type="match status" value="1"/>
</dbReference>
<dbReference type="InterPro" id="IPR002156">
    <property type="entry name" value="RNaseH_domain"/>
</dbReference>
<dbReference type="InterPro" id="IPR053151">
    <property type="entry name" value="RNase_H-like"/>
</dbReference>
<feature type="domain" description="RNase H type-1" evidence="1">
    <location>
        <begin position="123"/>
        <end position="178"/>
    </location>
</feature>
<dbReference type="EMBL" id="JABWDY010037638">
    <property type="protein sequence ID" value="KAF5180300.1"/>
    <property type="molecule type" value="Genomic_DNA"/>
</dbReference>
<name>A0A7J6V7Y6_THATH</name>
<evidence type="ECO:0000313" key="3">
    <source>
        <dbReference type="Proteomes" id="UP000554482"/>
    </source>
</evidence>
<organism evidence="2 3">
    <name type="scientific">Thalictrum thalictroides</name>
    <name type="common">Rue-anemone</name>
    <name type="synonym">Anemone thalictroides</name>
    <dbReference type="NCBI Taxonomy" id="46969"/>
    <lineage>
        <taxon>Eukaryota</taxon>
        <taxon>Viridiplantae</taxon>
        <taxon>Streptophyta</taxon>
        <taxon>Embryophyta</taxon>
        <taxon>Tracheophyta</taxon>
        <taxon>Spermatophyta</taxon>
        <taxon>Magnoliopsida</taxon>
        <taxon>Ranunculales</taxon>
        <taxon>Ranunculaceae</taxon>
        <taxon>Thalictroideae</taxon>
        <taxon>Thalictrum</taxon>
    </lineage>
</organism>
<dbReference type="Proteomes" id="UP000554482">
    <property type="component" value="Unassembled WGS sequence"/>
</dbReference>
<dbReference type="PANTHER" id="PTHR47723">
    <property type="entry name" value="OS05G0353850 PROTEIN"/>
    <property type="match status" value="1"/>
</dbReference>
<keyword evidence="3" id="KW-1185">Reference proteome</keyword>
<feature type="non-terminal residue" evidence="2">
    <location>
        <position position="1"/>
    </location>
</feature>
<dbReference type="InterPro" id="IPR036397">
    <property type="entry name" value="RNaseH_sf"/>
</dbReference>
<feature type="non-terminal residue" evidence="2">
    <location>
        <position position="178"/>
    </location>
</feature>
<sequence length="178" mass="20100">GSSKIWKDVTMWFGMHSLPQKVEDLIVAMDRLSPLIKQLWQAASITSIVHLWKKRNKVLYDELNVSNMFILNEVKRSTTWAYSQSKRHMENSTQDLTIMKNLGLQTRFKSPPKVIECYWSLPPEGWIKVNMDGASKGNPGVAGWGAVSRRDDGAMIEVAIGGLGVETYFIAEMVAIIE</sequence>
<dbReference type="PROSITE" id="PS50879">
    <property type="entry name" value="RNASE_H_1"/>
    <property type="match status" value="1"/>
</dbReference>
<dbReference type="InterPro" id="IPR012337">
    <property type="entry name" value="RNaseH-like_sf"/>
</dbReference>
<dbReference type="AlphaFoldDB" id="A0A7J6V7Y6"/>
<dbReference type="PANTHER" id="PTHR47723:SF19">
    <property type="entry name" value="POLYNUCLEOTIDYL TRANSFERASE, RIBONUCLEASE H-LIKE SUPERFAMILY PROTEIN"/>
    <property type="match status" value="1"/>
</dbReference>
<protein>
    <submittedName>
        <fullName evidence="2">Ribonuclease h domain</fullName>
    </submittedName>
</protein>
<reference evidence="2 3" key="1">
    <citation type="submission" date="2020-06" db="EMBL/GenBank/DDBJ databases">
        <title>Transcriptomic and genomic resources for Thalictrum thalictroides and T. hernandezii: Facilitating candidate gene discovery in an emerging model plant lineage.</title>
        <authorList>
            <person name="Arias T."/>
            <person name="Riano-Pachon D.M."/>
            <person name="Di Stilio V.S."/>
        </authorList>
    </citation>
    <scope>NUCLEOTIDE SEQUENCE [LARGE SCALE GENOMIC DNA]</scope>
    <source>
        <strain evidence="3">cv. WT478/WT964</strain>
        <tissue evidence="2">Leaves</tissue>
    </source>
</reference>
<evidence type="ECO:0000313" key="2">
    <source>
        <dbReference type="EMBL" id="KAF5180300.1"/>
    </source>
</evidence>
<dbReference type="OrthoDB" id="1937075at2759"/>